<evidence type="ECO:0000256" key="4">
    <source>
        <dbReference type="SAM" id="MobiDB-lite"/>
    </source>
</evidence>
<organism evidence="5 6">
    <name type="scientific">Bacillus cereus</name>
    <dbReference type="NCBI Taxonomy" id="1396"/>
    <lineage>
        <taxon>Bacteria</taxon>
        <taxon>Bacillati</taxon>
        <taxon>Bacillota</taxon>
        <taxon>Bacilli</taxon>
        <taxon>Bacillales</taxon>
        <taxon>Bacillaceae</taxon>
        <taxon>Bacillus</taxon>
        <taxon>Bacillus cereus group</taxon>
    </lineage>
</organism>
<proteinExistence type="predicted"/>
<feature type="repeat" description="ANK" evidence="3">
    <location>
        <begin position="215"/>
        <end position="252"/>
    </location>
</feature>
<dbReference type="PRINTS" id="PR01415">
    <property type="entry name" value="ANKYRIN"/>
</dbReference>
<dbReference type="PROSITE" id="PS50297">
    <property type="entry name" value="ANK_REP_REGION"/>
    <property type="match status" value="2"/>
</dbReference>
<evidence type="ECO:0000313" key="5">
    <source>
        <dbReference type="EMBL" id="KLA22834.1"/>
    </source>
</evidence>
<dbReference type="Gene3D" id="1.25.40.20">
    <property type="entry name" value="Ankyrin repeat-containing domain"/>
    <property type="match status" value="2"/>
</dbReference>
<evidence type="ECO:0000256" key="2">
    <source>
        <dbReference type="ARBA" id="ARBA00023043"/>
    </source>
</evidence>
<keyword evidence="2 3" id="KW-0040">ANK repeat</keyword>
<dbReference type="RefSeq" id="WP_002006885.1">
    <property type="nucleotide sequence ID" value="NZ_LCYI01000058.1"/>
</dbReference>
<dbReference type="EMBL" id="LCYI01000058">
    <property type="protein sequence ID" value="KLA22834.1"/>
    <property type="molecule type" value="Genomic_DNA"/>
</dbReference>
<dbReference type="PROSITE" id="PS50088">
    <property type="entry name" value="ANK_REPEAT"/>
    <property type="match status" value="3"/>
</dbReference>
<reference evidence="5 6" key="1">
    <citation type="submission" date="2015-04" db="EMBL/GenBank/DDBJ databases">
        <title>Draft Genome Sequences of Eight Spore-Forming Food Isolates of Bacillus cereus Genome sequencing.</title>
        <authorList>
            <person name="Krawcyk A.O."/>
            <person name="de Jong A."/>
            <person name="Eijlander R.T."/>
            <person name="Berendsen E.M."/>
            <person name="Holsappel S."/>
            <person name="Wells-Bennik M."/>
            <person name="Kuipers O.P."/>
        </authorList>
    </citation>
    <scope>NUCLEOTIDE SEQUENCE [LARGE SCALE GENOMIC DNA]</scope>
    <source>
        <strain evidence="5 6">B4077</strain>
    </source>
</reference>
<feature type="repeat" description="ANK" evidence="3">
    <location>
        <begin position="115"/>
        <end position="147"/>
    </location>
</feature>
<dbReference type="Pfam" id="PF13637">
    <property type="entry name" value="Ank_4"/>
    <property type="match status" value="1"/>
</dbReference>
<name>A0A0G8EEV5_BACCE</name>
<evidence type="ECO:0000256" key="1">
    <source>
        <dbReference type="ARBA" id="ARBA00022737"/>
    </source>
</evidence>
<sequence>MYSRRVIVCDGGMVKKTLSFIGAVVVRKQKILLCMLLGLLMTVVACDKQEEPESKPVHVKNEKKKEKHKEQEEPKEEKSINLMDKQLLLSATLGDTETAMKLIQDGANINVEGDNGETPILAATYQNHVETVKALIGAGANIERKDEKQSNPFLYASREGYTDIVKLLINAGVNTKEITKSGGTALISASERGHVEVVKELLEHTDIDVNYKNARGGTALVEAIVLGNGSENHKKVIQMLIDHGADVNMANKENIAPLQYAEKRGFKDIANMLRLAGANEVVQPQPQPQPQPVE</sequence>
<dbReference type="SMART" id="SM00248">
    <property type="entry name" value="ANK"/>
    <property type="match status" value="6"/>
</dbReference>
<comment type="caution">
    <text evidence="5">The sequence shown here is derived from an EMBL/GenBank/DDBJ whole genome shotgun (WGS) entry which is preliminary data.</text>
</comment>
<evidence type="ECO:0000313" key="6">
    <source>
        <dbReference type="Proteomes" id="UP000035214"/>
    </source>
</evidence>
<dbReference type="PANTHER" id="PTHR24188:SF29">
    <property type="entry name" value="GH09064P"/>
    <property type="match status" value="1"/>
</dbReference>
<dbReference type="SUPFAM" id="SSF48403">
    <property type="entry name" value="Ankyrin repeat"/>
    <property type="match status" value="1"/>
</dbReference>
<accession>A0A0G8EEV5</accession>
<feature type="repeat" description="ANK" evidence="3">
    <location>
        <begin position="148"/>
        <end position="180"/>
    </location>
</feature>
<dbReference type="PANTHER" id="PTHR24188">
    <property type="entry name" value="ANKYRIN REPEAT PROTEIN"/>
    <property type="match status" value="1"/>
</dbReference>
<gene>
    <name evidence="5" type="ORF">B4077_0471</name>
</gene>
<dbReference type="PATRIC" id="fig|1396.428.peg.2296"/>
<dbReference type="AlphaFoldDB" id="A0A0G8EEV5"/>
<dbReference type="Pfam" id="PF12796">
    <property type="entry name" value="Ank_2"/>
    <property type="match status" value="1"/>
</dbReference>
<evidence type="ECO:0000256" key="3">
    <source>
        <dbReference type="PROSITE-ProRule" id="PRU00023"/>
    </source>
</evidence>
<feature type="region of interest" description="Disordered" evidence="4">
    <location>
        <begin position="51"/>
        <end position="78"/>
    </location>
</feature>
<dbReference type="Proteomes" id="UP000035214">
    <property type="component" value="Unassembled WGS sequence"/>
</dbReference>
<keyword evidence="1" id="KW-0677">Repeat</keyword>
<dbReference type="InterPro" id="IPR002110">
    <property type="entry name" value="Ankyrin_rpt"/>
</dbReference>
<protein>
    <submittedName>
        <fullName evidence="5">Uncharacterized protein</fullName>
    </submittedName>
</protein>
<dbReference type="InterPro" id="IPR036770">
    <property type="entry name" value="Ankyrin_rpt-contain_sf"/>
</dbReference>